<evidence type="ECO:0000313" key="2">
    <source>
        <dbReference type="Proteomes" id="UP000095282"/>
    </source>
</evidence>
<organism evidence="2 3">
    <name type="scientific">Caenorhabditis tropicalis</name>
    <dbReference type="NCBI Taxonomy" id="1561998"/>
    <lineage>
        <taxon>Eukaryota</taxon>
        <taxon>Metazoa</taxon>
        <taxon>Ecdysozoa</taxon>
        <taxon>Nematoda</taxon>
        <taxon>Chromadorea</taxon>
        <taxon>Rhabditida</taxon>
        <taxon>Rhabditina</taxon>
        <taxon>Rhabditomorpha</taxon>
        <taxon>Rhabditoidea</taxon>
        <taxon>Rhabditidae</taxon>
        <taxon>Peloderinae</taxon>
        <taxon>Caenorhabditis</taxon>
    </lineage>
</organism>
<accession>A0A1I7SY69</accession>
<dbReference type="PANTHER" id="PTHR31936:SF2">
    <property type="entry name" value="FLO11 DOMAIN-CONTAINING PROTEIN"/>
    <property type="match status" value="1"/>
</dbReference>
<feature type="chain" id="PRO_5009306816" evidence="1">
    <location>
        <begin position="21"/>
        <end position="143"/>
    </location>
</feature>
<dbReference type="PANTHER" id="PTHR31936">
    <property type="entry name" value="PROTEIN CBG18744"/>
    <property type="match status" value="1"/>
</dbReference>
<evidence type="ECO:0000313" key="3">
    <source>
        <dbReference type="WBParaSite" id="Csp11.Scaffold282.g722.t1"/>
    </source>
</evidence>
<reference evidence="3" key="1">
    <citation type="submission" date="2016-11" db="UniProtKB">
        <authorList>
            <consortium name="WormBaseParasite"/>
        </authorList>
    </citation>
    <scope>IDENTIFICATION</scope>
</reference>
<protein>
    <submittedName>
        <fullName evidence="3">ShKT domain-containing protein</fullName>
    </submittedName>
</protein>
<dbReference type="InterPro" id="IPR000884">
    <property type="entry name" value="TSP1_rpt"/>
</dbReference>
<dbReference type="PROSITE" id="PS50092">
    <property type="entry name" value="TSP1"/>
    <property type="match status" value="1"/>
</dbReference>
<sequence>MPREWFFILFPFIFFSFANAACTSGCPSGGIWGPWSTSATCPDTCGACTNLTYTRTCLSTQINSSCTCSGSNTISMPCATQACNYPRANGSMTTCCIGSPMVINNWYHCGPLASTNTLTCCPDGGYWSAWSSWTKQADKIQVS</sequence>
<dbReference type="Proteomes" id="UP000095282">
    <property type="component" value="Unplaced"/>
</dbReference>
<proteinExistence type="predicted"/>
<feature type="signal peptide" evidence="1">
    <location>
        <begin position="1"/>
        <end position="20"/>
    </location>
</feature>
<dbReference type="eggNOG" id="KOG1282">
    <property type="taxonomic scope" value="Eukaryota"/>
</dbReference>
<keyword evidence="1" id="KW-0732">Signal</keyword>
<dbReference type="AlphaFoldDB" id="A0A1I7SY69"/>
<dbReference type="WBParaSite" id="Csp11.Scaffold282.g722.t1">
    <property type="protein sequence ID" value="Csp11.Scaffold282.g722.t1"/>
    <property type="gene ID" value="Csp11.Scaffold282.g722"/>
</dbReference>
<evidence type="ECO:0000256" key="1">
    <source>
        <dbReference type="SAM" id="SignalP"/>
    </source>
</evidence>
<keyword evidence="2" id="KW-1185">Reference proteome</keyword>
<name>A0A1I7SY69_9PELO</name>
<dbReference type="STRING" id="1561998.A0A1I7SY69"/>